<dbReference type="Gene3D" id="2.60.60.20">
    <property type="entry name" value="PLAT/LH2 domain"/>
    <property type="match status" value="6"/>
</dbReference>
<feature type="region of interest" description="Disordered" evidence="2">
    <location>
        <begin position="1579"/>
        <end position="1604"/>
    </location>
</feature>
<feature type="domain" description="PLAT" evidence="3">
    <location>
        <begin position="448"/>
        <end position="567"/>
    </location>
</feature>
<dbReference type="Pfam" id="PF01477">
    <property type="entry name" value="PLAT"/>
    <property type="match status" value="5"/>
</dbReference>
<feature type="compositionally biased region" description="Polar residues" evidence="2">
    <location>
        <begin position="1235"/>
        <end position="1246"/>
    </location>
</feature>
<gene>
    <name evidence="5" type="ORF">UXM345_LOCUS4495</name>
    <name evidence="4" type="ORF">XDN619_LOCUS22043</name>
</gene>
<dbReference type="PANTHER" id="PTHR45901">
    <property type="entry name" value="PROTEIN CBG12474"/>
    <property type="match status" value="1"/>
</dbReference>
<dbReference type="EMBL" id="CAJOBF010000309">
    <property type="protein sequence ID" value="CAF3795517.1"/>
    <property type="molecule type" value="Genomic_DNA"/>
</dbReference>
<sequence>MITTKADKLLKSLIDAGVSLTDFTILAITILRIQRDFKTDNEGRRQRDHSRQKDRLREKYRMEQQLKEEEQRKIKGLVKLRELGYVIGDDTFQTPNNNITDSIDQYSINYIENKDTKIKTDPLSLPYSKEINDMKEKQRDCCITFNIDYDLRLHQQALERACRRAKRNIYELRAERFNRPEHRSLLSVETTTSHNRLKQAIREINKSFLDSKSNQDKRYLQELVTYINQFEGDIDLLMCQMQYEPKVKETILFSSVTNDILDRMNLILHCARALSKKISIDDTIDETNENIENEINNDLSNMPNQVEYIIKIKTNNEISSSLSNDTNVTVKLYGTYNKTSDIILTQSNNKNKWQSGQIDLFNLELNYLGDIYAIEIYHDAQYSSWKVDWIEIIDDATNIYRFPFNRLMDKFSNDNKSRFFIQQDIGPVNSLPSKPFKQIKPYKKIGFATYTIQVKTGKQPNKVTDSTVFLQVKGENGNFADNLCSANSAFKNSIFEPDQLDTFYVMWPQLAKIISLQLLVQSEGIQPLWFCEYITIKDDQTDNHYKFIVNQLFDGSNPENRNLIRHLTVYPQNINQTDFNKEKEKPGYLLKLKTGEKGLSNMSTLPSINIILRGEKRKSDPYKLTPFDDKRILFQDNHTDEFLLSSKYYVGPIKTLEISSSDEIDQWFIETIIIRDIIQEQDYIFPIYKWINTKDRTNSLTIQPINERKVDYVIYTRTIASELKGPDRAIKLLIQGNKGKHEVELSNPATMYNSFQPGHKDEYHIENMNSLGELQSIEIDITHQNIKRLGLDYIEITYLKTNDSYRFNINRMLDSKNPKISAKAEPIPRYVKNTTSTKMVHNQLSLPRIPSTMSAKTNFDQISTEVPQGAKQSRNHKYKISIKTDSSNLMGSTPEVQLQLNGDKGTSDKIYLNKLEINSNSLFEKNNYDTFVLNIPDIGILKSAILSIDKEIPNEWLISTFEISDENSKNTYRADVNEILNRKNNPLTINLNEYSAHSTYITKSIDSSEKNIYKIKMKTIKKEFLGQDTKLQIELIDENEQSDKTILNQIEDNDEPLEENIIRTFTIDLIKDLGKLKKLKLSLVGSKPNKSNLYQPGFIEIFHPKSNRIYRVEYVVDDDLLHSDKNRLELIKSMQCLSDITTHQKTRPQDVAQSTTMTSTDPLIVSSYKKLPENIPSGNDEDDFSALNDTNISFNSQNPVHELNSLSEKLTLSSSRQIRPGDRVKTTSKKKYIDHQTSSSLNESNPYLRSIETLEEYRNKTTKPIQLMNNRQSSKTKFDQQQANTLKNRHPGKNQNITPQVPQDKNMNSRKKLSPNKTSSCLLKQQRVTNKNKILNHSLPSKLSLNTRQYMNQLQSEIMNVKTRPYSYILHKNKIRSKENRNLSAQQPSIKQKLHSNHYSHQNYPVLMKKEKKTADRLMKRTNFRRSSLSKQACLIKTCKANQKQISKINEKDRTSDSENMMSIIESQSSSTISKQTNSIKTNITTSIQSKTSLILSDSFDFVLHKTESHDQISPELNITNMNSQMNRFENDNNDTFLRNKQPTEKKSTLRIHKRYEKGFTLNTDNSLSKRSMPILLKSVRPYSSTENDISQRRSRSVPLSHASVTQDNQVLCTNLSQKSSCNIQNQSKQSMNMSSSSSLSTFNQSPHTSIDDSFISQQGTSNQTRKQNTSNEYDSQTLTQDMDAITIDTTTMNCDSYVNFIQKSLDNYENEQSLQTKALLSSVKAKISRKNHQQSLLKISETSPNKRKLISRRRIITNDLSITNKSKKHSITAIKKNLAKENSDVQHSTVRSTSSKSKFNNISSDIKLKTLNKTHKPTKHKAPNDYYTNNDQTVTDEAQSELNAIGLSSKNNYASSPCSIASLTNSSLTTNHLLILTNNKYYNVPDEISNQQSTTTTVTAKLPSKLFTVDHMSTVYEESEPSTNSILNEQTSSTNYNKETIQDWLETSTNLSSNQLHVQTKHSDAIKNSNHLSNYNTNSCDIQTRFESIKFNSLIEYDFRVKIVNEIQFNEMNETIFIELTNAKGYSIEIPLIHSINNLKPFQIGQYDIFHFSIPNNFHPIKSVNLFLSETNRYQLQIEYCELKNCQTTKKINFSV</sequence>
<comment type="caution">
    <text evidence="1">Lacks conserved residue(s) required for the propagation of feature annotation.</text>
</comment>
<feature type="region of interest" description="Disordered" evidence="2">
    <location>
        <begin position="1213"/>
        <end position="1246"/>
    </location>
</feature>
<dbReference type="PANTHER" id="PTHR45901:SF3">
    <property type="entry name" value="LIPOXYGENASE HOMOLOGY DOMAIN-CONTAINING PROTEIN 1"/>
    <property type="match status" value="1"/>
</dbReference>
<dbReference type="InterPro" id="IPR001024">
    <property type="entry name" value="PLAT/LH2_dom"/>
</dbReference>
<dbReference type="Proteomes" id="UP000663842">
    <property type="component" value="Unassembled WGS sequence"/>
</dbReference>
<evidence type="ECO:0000313" key="4">
    <source>
        <dbReference type="EMBL" id="CAF2117921.1"/>
    </source>
</evidence>
<protein>
    <recommendedName>
        <fullName evidence="3">PLAT domain-containing protein</fullName>
    </recommendedName>
</protein>
<comment type="caution">
    <text evidence="5">The sequence shown here is derived from an EMBL/GenBank/DDBJ whole genome shotgun (WGS) entry which is preliminary data.</text>
</comment>
<evidence type="ECO:0000313" key="6">
    <source>
        <dbReference type="Proteomes" id="UP000663842"/>
    </source>
</evidence>
<organism evidence="5 6">
    <name type="scientific">Rotaria magnacalcarata</name>
    <dbReference type="NCBI Taxonomy" id="392030"/>
    <lineage>
        <taxon>Eukaryota</taxon>
        <taxon>Metazoa</taxon>
        <taxon>Spiralia</taxon>
        <taxon>Gnathifera</taxon>
        <taxon>Rotifera</taxon>
        <taxon>Eurotatoria</taxon>
        <taxon>Bdelloidea</taxon>
        <taxon>Philodinida</taxon>
        <taxon>Philodinidae</taxon>
        <taxon>Rotaria</taxon>
    </lineage>
</organism>
<feature type="compositionally biased region" description="Polar residues" evidence="2">
    <location>
        <begin position="1293"/>
        <end position="1306"/>
    </location>
</feature>
<feature type="domain" description="PLAT" evidence="3">
    <location>
        <begin position="710"/>
        <end position="827"/>
    </location>
</feature>
<name>A0A819BBB0_9BILA</name>
<feature type="domain" description="PLAT" evidence="3">
    <location>
        <begin position="1996"/>
        <end position="2097"/>
    </location>
</feature>
<feature type="compositionally biased region" description="Polar residues" evidence="2">
    <location>
        <begin position="1655"/>
        <end position="1678"/>
    </location>
</feature>
<evidence type="ECO:0000256" key="1">
    <source>
        <dbReference type="PROSITE-ProRule" id="PRU00152"/>
    </source>
</evidence>
<evidence type="ECO:0000259" key="3">
    <source>
        <dbReference type="PROSITE" id="PS50095"/>
    </source>
</evidence>
<dbReference type="InterPro" id="IPR036392">
    <property type="entry name" value="PLAT/LH2_dom_sf"/>
</dbReference>
<feature type="domain" description="PLAT" evidence="3">
    <location>
        <begin position="306"/>
        <end position="422"/>
    </location>
</feature>
<reference evidence="5" key="1">
    <citation type="submission" date="2021-02" db="EMBL/GenBank/DDBJ databases">
        <authorList>
            <person name="Nowell W R."/>
        </authorList>
    </citation>
    <scope>NUCLEOTIDE SEQUENCE</scope>
</reference>
<feature type="region of interest" description="Disordered" evidence="2">
    <location>
        <begin position="1624"/>
        <end position="1678"/>
    </location>
</feature>
<dbReference type="EMBL" id="CAJNRG010009992">
    <property type="protein sequence ID" value="CAF2117921.1"/>
    <property type="molecule type" value="Genomic_DNA"/>
</dbReference>
<feature type="domain" description="PLAT" evidence="3">
    <location>
        <begin position="586"/>
        <end position="705"/>
    </location>
</feature>
<evidence type="ECO:0000256" key="2">
    <source>
        <dbReference type="SAM" id="MobiDB-lite"/>
    </source>
</evidence>
<feature type="compositionally biased region" description="Low complexity" evidence="2">
    <location>
        <begin position="1624"/>
        <end position="1646"/>
    </location>
</feature>
<dbReference type="Proteomes" id="UP000663887">
    <property type="component" value="Unassembled WGS sequence"/>
</dbReference>
<evidence type="ECO:0000313" key="5">
    <source>
        <dbReference type="EMBL" id="CAF3795517.1"/>
    </source>
</evidence>
<feature type="compositionally biased region" description="Polar residues" evidence="2">
    <location>
        <begin position="1262"/>
        <end position="1286"/>
    </location>
</feature>
<accession>A0A819BBB0</accession>
<dbReference type="SUPFAM" id="SSF49723">
    <property type="entry name" value="Lipase/lipooxygenase domain (PLAT/LH2 domain)"/>
    <property type="match status" value="5"/>
</dbReference>
<dbReference type="PROSITE" id="PS50095">
    <property type="entry name" value="PLAT"/>
    <property type="match status" value="6"/>
</dbReference>
<feature type="domain" description="PLAT" evidence="3">
    <location>
        <begin position="876"/>
        <end position="994"/>
    </location>
</feature>
<feature type="region of interest" description="Disordered" evidence="2">
    <location>
        <begin position="1262"/>
        <end position="1320"/>
    </location>
</feature>
<dbReference type="SMART" id="SM00308">
    <property type="entry name" value="LH2"/>
    <property type="match status" value="1"/>
</dbReference>
<dbReference type="InterPro" id="IPR052970">
    <property type="entry name" value="Inner_ear_hair_cell_LOXHD"/>
</dbReference>
<proteinExistence type="predicted"/>